<dbReference type="STRING" id="157652.A0A371GRI5"/>
<keyword evidence="7" id="KW-0255">Endonuclease</keyword>
<feature type="non-terminal residue" evidence="19">
    <location>
        <position position="1"/>
    </location>
</feature>
<dbReference type="SUPFAM" id="SSF56672">
    <property type="entry name" value="DNA/RNA polymerases"/>
    <property type="match status" value="1"/>
</dbReference>
<keyword evidence="12" id="KW-0695">RNA-directed DNA polymerase</keyword>
<evidence type="ECO:0000313" key="19">
    <source>
        <dbReference type="EMBL" id="RDX93140.1"/>
    </source>
</evidence>
<dbReference type="OrthoDB" id="8063676at2759"/>
<evidence type="ECO:0000256" key="10">
    <source>
        <dbReference type="ARBA" id="ARBA00022842"/>
    </source>
</evidence>
<dbReference type="EMBL" id="QJKJ01004692">
    <property type="protein sequence ID" value="RDX93140.1"/>
    <property type="molecule type" value="Genomic_DNA"/>
</dbReference>
<evidence type="ECO:0000259" key="16">
    <source>
        <dbReference type="Pfam" id="PF07727"/>
    </source>
</evidence>
<dbReference type="Proteomes" id="UP000257109">
    <property type="component" value="Unassembled WGS sequence"/>
</dbReference>
<evidence type="ECO:0000259" key="18">
    <source>
        <dbReference type="Pfam" id="PF25597"/>
    </source>
</evidence>
<keyword evidence="15" id="KW-0511">Multifunctional enzyme</keyword>
<dbReference type="GO" id="GO:0046872">
    <property type="term" value="F:metal ion binding"/>
    <property type="evidence" value="ECO:0007669"/>
    <property type="project" value="UniProtKB-KW"/>
</dbReference>
<feature type="domain" description="Retroviral polymerase SH3-like" evidence="18">
    <location>
        <begin position="436"/>
        <end position="496"/>
    </location>
</feature>
<dbReference type="Pfam" id="PF14223">
    <property type="entry name" value="Retrotran_gag_2"/>
    <property type="match status" value="1"/>
</dbReference>
<dbReference type="Pfam" id="PF07727">
    <property type="entry name" value="RVT_2"/>
    <property type="match status" value="1"/>
</dbReference>
<dbReference type="InterPro" id="IPR013103">
    <property type="entry name" value="RVT_2"/>
</dbReference>
<evidence type="ECO:0000256" key="8">
    <source>
        <dbReference type="ARBA" id="ARBA00022801"/>
    </source>
</evidence>
<keyword evidence="14" id="KW-0233">DNA recombination</keyword>
<comment type="function">
    <text evidence="1">The aspartyl protease (PR) mediates the proteolytic cleavages of the Gag and Gag-Pol polyproteins after assembly of the VLP.</text>
</comment>
<dbReference type="AlphaFoldDB" id="A0A371GRI5"/>
<dbReference type="GO" id="GO:0006508">
    <property type="term" value="P:proteolysis"/>
    <property type="evidence" value="ECO:0007669"/>
    <property type="project" value="UniProtKB-KW"/>
</dbReference>
<dbReference type="GO" id="GO:0003887">
    <property type="term" value="F:DNA-directed DNA polymerase activity"/>
    <property type="evidence" value="ECO:0007669"/>
    <property type="project" value="UniProtKB-KW"/>
</dbReference>
<dbReference type="InterPro" id="IPR043502">
    <property type="entry name" value="DNA/RNA_pol_sf"/>
</dbReference>
<organism evidence="19 20">
    <name type="scientific">Mucuna pruriens</name>
    <name type="common">Velvet bean</name>
    <name type="synonym">Dolichos pruriens</name>
    <dbReference type="NCBI Taxonomy" id="157652"/>
    <lineage>
        <taxon>Eukaryota</taxon>
        <taxon>Viridiplantae</taxon>
        <taxon>Streptophyta</taxon>
        <taxon>Embryophyta</taxon>
        <taxon>Tracheophyta</taxon>
        <taxon>Spermatophyta</taxon>
        <taxon>Magnoliopsida</taxon>
        <taxon>eudicotyledons</taxon>
        <taxon>Gunneridae</taxon>
        <taxon>Pentapetalae</taxon>
        <taxon>rosids</taxon>
        <taxon>fabids</taxon>
        <taxon>Fabales</taxon>
        <taxon>Fabaceae</taxon>
        <taxon>Papilionoideae</taxon>
        <taxon>50 kb inversion clade</taxon>
        <taxon>NPAAA clade</taxon>
        <taxon>indigoferoid/millettioid clade</taxon>
        <taxon>Phaseoleae</taxon>
        <taxon>Mucuna</taxon>
    </lineage>
</organism>
<protein>
    <submittedName>
        <fullName evidence="19">Uncharacterized protein</fullName>
    </submittedName>
</protein>
<name>A0A371GRI5_MUCPR</name>
<dbReference type="GO" id="GO:0015074">
    <property type="term" value="P:DNA integration"/>
    <property type="evidence" value="ECO:0007669"/>
    <property type="project" value="UniProtKB-KW"/>
</dbReference>
<evidence type="ECO:0000256" key="4">
    <source>
        <dbReference type="ARBA" id="ARBA00022723"/>
    </source>
</evidence>
<evidence type="ECO:0000256" key="7">
    <source>
        <dbReference type="ARBA" id="ARBA00022759"/>
    </source>
</evidence>
<feature type="domain" description="Reverse transcriptase Ty1/copia-type" evidence="16">
    <location>
        <begin position="573"/>
        <end position="684"/>
    </location>
</feature>
<dbReference type="InterPro" id="IPR039537">
    <property type="entry name" value="Retrotran_Ty1/copia-like"/>
</dbReference>
<dbReference type="PANTHER" id="PTHR42648">
    <property type="entry name" value="TRANSPOSASE, PUTATIVE-RELATED"/>
    <property type="match status" value="1"/>
</dbReference>
<feature type="domain" description="Retrovirus-related Pol polyprotein from transposon TNT 1-94-like beta-barrel" evidence="17">
    <location>
        <begin position="246"/>
        <end position="326"/>
    </location>
</feature>
<dbReference type="InterPro" id="IPR054722">
    <property type="entry name" value="PolX-like_BBD"/>
</dbReference>
<keyword evidence="9" id="KW-0067">ATP-binding</keyword>
<dbReference type="Pfam" id="PF22936">
    <property type="entry name" value="Pol_BBD"/>
    <property type="match status" value="1"/>
</dbReference>
<evidence type="ECO:0000256" key="5">
    <source>
        <dbReference type="ARBA" id="ARBA00022741"/>
    </source>
</evidence>
<keyword evidence="13" id="KW-0239">DNA-directed DNA polymerase</keyword>
<dbReference type="GO" id="GO:0003964">
    <property type="term" value="F:RNA-directed DNA polymerase activity"/>
    <property type="evidence" value="ECO:0007669"/>
    <property type="project" value="UniProtKB-KW"/>
</dbReference>
<dbReference type="GO" id="GO:0006310">
    <property type="term" value="P:DNA recombination"/>
    <property type="evidence" value="ECO:0007669"/>
    <property type="project" value="UniProtKB-KW"/>
</dbReference>
<evidence type="ECO:0000256" key="9">
    <source>
        <dbReference type="ARBA" id="ARBA00022840"/>
    </source>
</evidence>
<evidence type="ECO:0000256" key="3">
    <source>
        <dbReference type="ARBA" id="ARBA00022722"/>
    </source>
</evidence>
<keyword evidence="4" id="KW-0479">Metal-binding</keyword>
<evidence type="ECO:0000256" key="1">
    <source>
        <dbReference type="ARBA" id="ARBA00002180"/>
    </source>
</evidence>
<feature type="non-terminal residue" evidence="19">
    <location>
        <position position="685"/>
    </location>
</feature>
<evidence type="ECO:0000256" key="11">
    <source>
        <dbReference type="ARBA" id="ARBA00022908"/>
    </source>
</evidence>
<keyword evidence="13" id="KW-0548">Nucleotidyltransferase</keyword>
<evidence type="ECO:0000256" key="2">
    <source>
        <dbReference type="ARBA" id="ARBA00022670"/>
    </source>
</evidence>
<evidence type="ECO:0000256" key="14">
    <source>
        <dbReference type="ARBA" id="ARBA00023172"/>
    </source>
</evidence>
<evidence type="ECO:0000256" key="15">
    <source>
        <dbReference type="ARBA" id="ARBA00023268"/>
    </source>
</evidence>
<keyword evidence="8" id="KW-0378">Hydrolase</keyword>
<dbReference type="PANTHER" id="PTHR42648:SF11">
    <property type="entry name" value="TRANSPOSON TY4-P GAG-POL POLYPROTEIN"/>
    <property type="match status" value="1"/>
</dbReference>
<reference evidence="19" key="1">
    <citation type="submission" date="2018-05" db="EMBL/GenBank/DDBJ databases">
        <title>Draft genome of Mucuna pruriens seed.</title>
        <authorList>
            <person name="Nnadi N.E."/>
            <person name="Vos R."/>
            <person name="Hasami M.H."/>
            <person name="Devisetty U.K."/>
            <person name="Aguiy J.C."/>
        </authorList>
    </citation>
    <scope>NUCLEOTIDE SEQUENCE [LARGE SCALE GENOMIC DNA]</scope>
    <source>
        <strain evidence="19">JCA_2017</strain>
    </source>
</reference>
<evidence type="ECO:0000256" key="12">
    <source>
        <dbReference type="ARBA" id="ARBA00022918"/>
    </source>
</evidence>
<evidence type="ECO:0000256" key="13">
    <source>
        <dbReference type="ARBA" id="ARBA00022932"/>
    </source>
</evidence>
<evidence type="ECO:0000313" key="20">
    <source>
        <dbReference type="Proteomes" id="UP000257109"/>
    </source>
</evidence>
<dbReference type="InterPro" id="IPR057670">
    <property type="entry name" value="SH3_retrovirus"/>
</dbReference>
<dbReference type="GO" id="GO:0004190">
    <property type="term" value="F:aspartic-type endopeptidase activity"/>
    <property type="evidence" value="ECO:0007669"/>
    <property type="project" value="UniProtKB-KW"/>
</dbReference>
<evidence type="ECO:0000259" key="17">
    <source>
        <dbReference type="Pfam" id="PF22936"/>
    </source>
</evidence>
<evidence type="ECO:0000256" key="6">
    <source>
        <dbReference type="ARBA" id="ARBA00022750"/>
    </source>
</evidence>
<dbReference type="Pfam" id="PF25597">
    <property type="entry name" value="SH3_retrovirus"/>
    <property type="match status" value="1"/>
</dbReference>
<keyword evidence="5" id="KW-0547">Nucleotide-binding</keyword>
<keyword evidence="11" id="KW-0229">DNA integration</keyword>
<keyword evidence="3" id="KW-0540">Nuclease</keyword>
<dbReference type="GO" id="GO:0005524">
    <property type="term" value="F:ATP binding"/>
    <property type="evidence" value="ECO:0007669"/>
    <property type="project" value="UniProtKB-KW"/>
</dbReference>
<comment type="caution">
    <text evidence="19">The sequence shown here is derived from an EMBL/GenBank/DDBJ whole genome shotgun (WGS) entry which is preliminary data.</text>
</comment>
<proteinExistence type="predicted"/>
<keyword evidence="20" id="KW-1185">Reference proteome</keyword>
<accession>A0A371GRI5</accession>
<keyword evidence="6" id="KW-0064">Aspartyl protease</keyword>
<keyword evidence="2" id="KW-0645">Protease</keyword>
<keyword evidence="10" id="KW-0460">Magnesium</keyword>
<sequence>MATMNAIPENLPVFDGKGYEDWCMKMDAILGLQELDEIVKDGFQEPSKNASTEQKEKHRENKRLDYKAQVVINSMRACDEAMTDSKIVEKVLRTLTPSFDHIVVANEESKDLEKMIVEELQNSLKAHEQRSRHFKPEPTTSLEVVVAVTEEEEEDVEEAEVVIKMHKHMVQLPKIIILEAIEISNVIISVLEEETLSKVKVIGNKNFHSKDKKNDQAHLAQEEDVSDSDQVLLMVTTSSKEDCSSWYLDTGCSNHMTGNRDWLVDFNPNVTTSVRFADNSTILAEGIRKVMITRKNREIAYMHDVLYIPSMKNNLLSLGQLLEKGFTMAMQANHTKIFDDKQGLVLKAPLSRNRTFKKNCEGCLIGKQPRKAFKTKAPQRAKQPLGIVHSDVCGPFDTPSLGGNRCPTKRLQSVTPEEAWTGDKPMVNHLRIFGSLSYRHIPDERRRKLDDKSEALILIGYHPTGAYKLYSPLKQQVVISRDVVVDETAAWKWKNKFKILDSYILEDSPRTKDVNPASSIQPPVRSNSSISDDVEMVHFAFMVDTEPIHWKQALDIREWKAAMKEELDAIEKNRTWKLVDLPHNKHPIDVRWVFKVKLKSDGSITKHKARLVAKGFLQKQGIDYTEVYAPVARMETIRLVIAVASSRNWTICQLDVKSAFLNGPLEEEIYILQPPGFEIKGKECK</sequence>
<gene>
    <name evidence="19" type="ORF">CR513_24641</name>
</gene>
<keyword evidence="13" id="KW-0808">Transferase</keyword>
<dbReference type="GO" id="GO:0004519">
    <property type="term" value="F:endonuclease activity"/>
    <property type="evidence" value="ECO:0007669"/>
    <property type="project" value="UniProtKB-KW"/>
</dbReference>